<evidence type="ECO:0000259" key="18">
    <source>
        <dbReference type="PROSITE" id="PS51192"/>
    </source>
</evidence>
<organism evidence="20 25">
    <name type="scientific">Clostridium cochlearium</name>
    <dbReference type="NCBI Taxonomy" id="1494"/>
    <lineage>
        <taxon>Bacteria</taxon>
        <taxon>Bacillati</taxon>
        <taxon>Bacillota</taxon>
        <taxon>Clostridia</taxon>
        <taxon>Eubacteriales</taxon>
        <taxon>Clostridiaceae</taxon>
        <taxon>Clostridium</taxon>
    </lineage>
</organism>
<dbReference type="InterPro" id="IPR044876">
    <property type="entry name" value="HRDC_dom_sf"/>
</dbReference>
<keyword evidence="13" id="KW-0234">DNA repair</keyword>
<feature type="domain" description="Helicase ATP-binding" evidence="18">
    <location>
        <begin position="26"/>
        <end position="195"/>
    </location>
</feature>
<dbReference type="GO" id="GO:0009432">
    <property type="term" value="P:SOS response"/>
    <property type="evidence" value="ECO:0007669"/>
    <property type="project" value="UniProtKB-UniRule"/>
</dbReference>
<dbReference type="STRING" id="1494.SAMN05216497_10361"/>
<evidence type="ECO:0000256" key="8">
    <source>
        <dbReference type="ARBA" id="ARBA00022806"/>
    </source>
</evidence>
<keyword evidence="8 20" id="KW-0347">Helicase</keyword>
<feature type="domain" description="HRDC" evidence="17">
    <location>
        <begin position="514"/>
        <end position="594"/>
    </location>
</feature>
<dbReference type="Proteomes" id="UP000528432">
    <property type="component" value="Unassembled WGS sequence"/>
</dbReference>
<dbReference type="PANTHER" id="PTHR13710:SF105">
    <property type="entry name" value="ATP-DEPENDENT DNA HELICASE Q1"/>
    <property type="match status" value="1"/>
</dbReference>
<evidence type="ECO:0000259" key="17">
    <source>
        <dbReference type="PROSITE" id="PS50967"/>
    </source>
</evidence>
<evidence type="ECO:0000256" key="16">
    <source>
        <dbReference type="NCBIfam" id="TIGR01389"/>
    </source>
</evidence>
<dbReference type="Gene3D" id="3.40.50.300">
    <property type="entry name" value="P-loop containing nucleotide triphosphate hydrolases"/>
    <property type="match status" value="2"/>
</dbReference>
<dbReference type="Proteomes" id="UP000198811">
    <property type="component" value="Unassembled WGS sequence"/>
</dbReference>
<evidence type="ECO:0000256" key="12">
    <source>
        <dbReference type="ARBA" id="ARBA00023172"/>
    </source>
</evidence>
<evidence type="ECO:0000256" key="3">
    <source>
        <dbReference type="ARBA" id="ARBA00005446"/>
    </source>
</evidence>
<dbReference type="SUPFAM" id="SSF46785">
    <property type="entry name" value="Winged helix' DNA-binding domain"/>
    <property type="match status" value="1"/>
</dbReference>
<dbReference type="PROSITE" id="PS51194">
    <property type="entry name" value="HELICASE_CTER"/>
    <property type="match status" value="1"/>
</dbReference>
<dbReference type="InterPro" id="IPR006293">
    <property type="entry name" value="DNA_helicase_ATP-dep_RecQ_bac"/>
</dbReference>
<evidence type="ECO:0000313" key="20">
    <source>
        <dbReference type="EMBL" id="NOH16503.1"/>
    </source>
</evidence>
<keyword evidence="10" id="KW-0067">ATP-binding</keyword>
<keyword evidence="14" id="KW-0413">Isomerase</keyword>
<comment type="cofactor">
    <cofactor evidence="2">
        <name>Zn(2+)</name>
        <dbReference type="ChEBI" id="CHEBI:29105"/>
    </cofactor>
</comment>
<dbReference type="Pfam" id="PF14493">
    <property type="entry name" value="HTH_40"/>
    <property type="match status" value="1"/>
</dbReference>
<keyword evidence="4" id="KW-0479">Metal-binding</keyword>
<reference evidence="21 23" key="1">
    <citation type="submission" date="2016-10" db="EMBL/GenBank/DDBJ databases">
        <authorList>
            <person name="Varghese N."/>
            <person name="Submissions S."/>
        </authorList>
    </citation>
    <scope>NUCLEOTIDE SEQUENCE [LARGE SCALE GENOMIC DNA]</scope>
    <source>
        <strain evidence="21 23">NLAE-zl-C224</strain>
    </source>
</reference>
<dbReference type="Pfam" id="PF09382">
    <property type="entry name" value="RQC"/>
    <property type="match status" value="1"/>
</dbReference>
<dbReference type="RefSeq" id="WP_089863797.1">
    <property type="nucleotide sequence ID" value="NZ_CP173238.1"/>
</dbReference>
<dbReference type="NCBIfam" id="TIGR00614">
    <property type="entry name" value="recQ_fam"/>
    <property type="match status" value="1"/>
</dbReference>
<keyword evidence="11" id="KW-0238">DNA-binding</keyword>
<dbReference type="AlphaFoldDB" id="A0A240AQL6"/>
<evidence type="ECO:0000256" key="14">
    <source>
        <dbReference type="ARBA" id="ARBA00023235"/>
    </source>
</evidence>
<dbReference type="EMBL" id="FNGL01000003">
    <property type="protein sequence ID" value="SDK95713.1"/>
    <property type="molecule type" value="Genomic_DNA"/>
</dbReference>
<evidence type="ECO:0000256" key="6">
    <source>
        <dbReference type="ARBA" id="ARBA00022763"/>
    </source>
</evidence>
<evidence type="ECO:0000313" key="22">
    <source>
        <dbReference type="EMBL" id="SQB35532.1"/>
    </source>
</evidence>
<evidence type="ECO:0000256" key="7">
    <source>
        <dbReference type="ARBA" id="ARBA00022801"/>
    </source>
</evidence>
<evidence type="ECO:0000259" key="19">
    <source>
        <dbReference type="PROSITE" id="PS51194"/>
    </source>
</evidence>
<dbReference type="GO" id="GO:0043138">
    <property type="term" value="F:3'-5' DNA helicase activity"/>
    <property type="evidence" value="ECO:0007669"/>
    <property type="project" value="UniProtKB-EC"/>
</dbReference>
<dbReference type="InterPro" id="IPR018982">
    <property type="entry name" value="RQC_domain"/>
</dbReference>
<dbReference type="GeneID" id="70577740"/>
<dbReference type="CDD" id="cd17920">
    <property type="entry name" value="DEXHc_RecQ"/>
    <property type="match status" value="1"/>
</dbReference>
<dbReference type="EMBL" id="UAWC01000024">
    <property type="protein sequence ID" value="SQB35532.1"/>
    <property type="molecule type" value="Genomic_DNA"/>
</dbReference>
<evidence type="ECO:0000313" key="23">
    <source>
        <dbReference type="Proteomes" id="UP000198811"/>
    </source>
</evidence>
<dbReference type="Pfam" id="PF16124">
    <property type="entry name" value="RecQ_Zn_bind"/>
    <property type="match status" value="1"/>
</dbReference>
<dbReference type="OrthoDB" id="9763310at2"/>
<dbReference type="FunFam" id="3.40.50.300:FF:000296">
    <property type="entry name" value="ATP-dependent DNA helicase RecQ"/>
    <property type="match status" value="1"/>
</dbReference>
<comment type="similarity">
    <text evidence="3">Belongs to the helicase family. RecQ subfamily.</text>
</comment>
<dbReference type="Pfam" id="PF00570">
    <property type="entry name" value="HRDC"/>
    <property type="match status" value="1"/>
</dbReference>
<dbReference type="InterPro" id="IPR010997">
    <property type="entry name" value="HRDC-like_sf"/>
</dbReference>
<evidence type="ECO:0000313" key="24">
    <source>
        <dbReference type="Proteomes" id="UP000250223"/>
    </source>
</evidence>
<dbReference type="InterPro" id="IPR011545">
    <property type="entry name" value="DEAD/DEAH_box_helicase_dom"/>
</dbReference>
<dbReference type="SUPFAM" id="SSF47819">
    <property type="entry name" value="HRDC-like"/>
    <property type="match status" value="1"/>
</dbReference>
<evidence type="ECO:0000256" key="5">
    <source>
        <dbReference type="ARBA" id="ARBA00022741"/>
    </source>
</evidence>
<keyword evidence="7 20" id="KW-0378">Hydrolase</keyword>
<dbReference type="Gene3D" id="1.10.10.10">
    <property type="entry name" value="Winged helix-like DNA-binding domain superfamily/Winged helix DNA-binding domain"/>
    <property type="match status" value="1"/>
</dbReference>
<dbReference type="SMART" id="SM00490">
    <property type="entry name" value="HELICc"/>
    <property type="match status" value="1"/>
</dbReference>
<dbReference type="Gene3D" id="1.10.150.80">
    <property type="entry name" value="HRDC domain"/>
    <property type="match status" value="1"/>
</dbReference>
<dbReference type="EMBL" id="JABFIF010000017">
    <property type="protein sequence ID" value="NOH16503.1"/>
    <property type="molecule type" value="Genomic_DNA"/>
</dbReference>
<dbReference type="GO" id="GO:0009378">
    <property type="term" value="F:four-way junction helicase activity"/>
    <property type="evidence" value="ECO:0007669"/>
    <property type="project" value="TreeGrafter"/>
</dbReference>
<evidence type="ECO:0000256" key="15">
    <source>
        <dbReference type="ARBA" id="ARBA00034617"/>
    </source>
</evidence>
<dbReference type="GO" id="GO:0016787">
    <property type="term" value="F:hydrolase activity"/>
    <property type="evidence" value="ECO:0007669"/>
    <property type="project" value="UniProtKB-KW"/>
</dbReference>
<keyword evidence="5" id="KW-0547">Nucleotide-binding</keyword>
<dbReference type="InterPro" id="IPR036390">
    <property type="entry name" value="WH_DNA-bd_sf"/>
</dbReference>
<gene>
    <name evidence="20" type="primary">recQ</name>
    <name evidence="20" type="ORF">HMJ28_08910</name>
    <name evidence="22" type="ORF">NCTC13028_02043</name>
    <name evidence="21" type="ORF">SAMN05216497_10361</name>
</gene>
<dbReference type="PROSITE" id="PS50967">
    <property type="entry name" value="HRDC"/>
    <property type="match status" value="1"/>
</dbReference>
<dbReference type="InterPro" id="IPR001650">
    <property type="entry name" value="Helicase_C-like"/>
</dbReference>
<evidence type="ECO:0000256" key="9">
    <source>
        <dbReference type="ARBA" id="ARBA00022833"/>
    </source>
</evidence>
<dbReference type="Proteomes" id="UP000250223">
    <property type="component" value="Unassembled WGS sequence"/>
</dbReference>
<comment type="cofactor">
    <cofactor evidence="1">
        <name>Mg(2+)</name>
        <dbReference type="ChEBI" id="CHEBI:18420"/>
    </cofactor>
</comment>
<evidence type="ECO:0000256" key="10">
    <source>
        <dbReference type="ARBA" id="ARBA00022840"/>
    </source>
</evidence>
<dbReference type="InterPro" id="IPR027417">
    <property type="entry name" value="P-loop_NTPase"/>
</dbReference>
<comment type="catalytic activity">
    <reaction evidence="15">
        <text>Couples ATP hydrolysis with the unwinding of duplex DNA by translocating in the 3'-5' direction.</text>
        <dbReference type="EC" id="5.6.2.4"/>
    </reaction>
</comment>
<dbReference type="GO" id="GO:0043590">
    <property type="term" value="C:bacterial nucleoid"/>
    <property type="evidence" value="ECO:0007669"/>
    <property type="project" value="TreeGrafter"/>
</dbReference>
<dbReference type="InterPro" id="IPR014001">
    <property type="entry name" value="Helicase_ATP-bd"/>
</dbReference>
<dbReference type="GO" id="GO:0046872">
    <property type="term" value="F:metal ion binding"/>
    <property type="evidence" value="ECO:0007669"/>
    <property type="project" value="UniProtKB-KW"/>
</dbReference>
<dbReference type="GO" id="GO:0005737">
    <property type="term" value="C:cytoplasm"/>
    <property type="evidence" value="ECO:0007669"/>
    <property type="project" value="TreeGrafter"/>
</dbReference>
<evidence type="ECO:0000256" key="4">
    <source>
        <dbReference type="ARBA" id="ARBA00022723"/>
    </source>
</evidence>
<keyword evidence="6" id="KW-0227">DNA damage</keyword>
<feature type="domain" description="Helicase C-terminal" evidence="19">
    <location>
        <begin position="215"/>
        <end position="366"/>
    </location>
</feature>
<evidence type="ECO:0000313" key="21">
    <source>
        <dbReference type="EMBL" id="SDK95713.1"/>
    </source>
</evidence>
<dbReference type="GO" id="GO:0006310">
    <property type="term" value="P:DNA recombination"/>
    <property type="evidence" value="ECO:0007669"/>
    <property type="project" value="UniProtKB-UniRule"/>
</dbReference>
<protein>
    <recommendedName>
        <fullName evidence="16">DNA helicase RecQ</fullName>
        <ecNumber evidence="16">5.6.2.4</ecNumber>
    </recommendedName>
</protein>
<evidence type="ECO:0000313" key="25">
    <source>
        <dbReference type="Proteomes" id="UP000528432"/>
    </source>
</evidence>
<dbReference type="SMART" id="SM00341">
    <property type="entry name" value="HRDC"/>
    <property type="match status" value="1"/>
</dbReference>
<dbReference type="Pfam" id="PF00270">
    <property type="entry name" value="DEAD"/>
    <property type="match status" value="1"/>
</dbReference>
<dbReference type="PROSITE" id="PS51192">
    <property type="entry name" value="HELICASE_ATP_BIND_1"/>
    <property type="match status" value="1"/>
</dbReference>
<evidence type="ECO:0000256" key="2">
    <source>
        <dbReference type="ARBA" id="ARBA00001947"/>
    </source>
</evidence>
<evidence type="ECO:0000256" key="13">
    <source>
        <dbReference type="ARBA" id="ARBA00023204"/>
    </source>
</evidence>
<dbReference type="InterPro" id="IPR002121">
    <property type="entry name" value="HRDC_dom"/>
</dbReference>
<accession>A0A240AQL6</accession>
<dbReference type="SMART" id="SM00956">
    <property type="entry name" value="RQC"/>
    <property type="match status" value="1"/>
</dbReference>
<proteinExistence type="inferred from homology"/>
<dbReference type="InterPro" id="IPR032284">
    <property type="entry name" value="RecQ_Zn-bd"/>
</dbReference>
<dbReference type="GO" id="GO:0005524">
    <property type="term" value="F:ATP binding"/>
    <property type="evidence" value="ECO:0007669"/>
    <property type="project" value="UniProtKB-KW"/>
</dbReference>
<reference evidence="20 25" key="3">
    <citation type="submission" date="2020-05" db="EMBL/GenBank/DDBJ databases">
        <title>Draft genome sequence of Clostridium cochlearium strain AGROS13 isolated from a sheep dairy farm in New Zealand.</title>
        <authorList>
            <person name="Gupta T.B."/>
            <person name="Jauregui R."/>
            <person name="Risson A.N."/>
            <person name="Brightwell G."/>
            <person name="Maclean P."/>
        </authorList>
    </citation>
    <scope>NUCLEOTIDE SEQUENCE [LARGE SCALE GENOMIC DNA]</scope>
    <source>
        <strain evidence="20 25">AGROS13</strain>
    </source>
</reference>
<dbReference type="GO" id="GO:0006281">
    <property type="term" value="P:DNA repair"/>
    <property type="evidence" value="ECO:0007669"/>
    <property type="project" value="UniProtKB-KW"/>
</dbReference>
<dbReference type="InterPro" id="IPR036388">
    <property type="entry name" value="WH-like_DNA-bd_sf"/>
</dbReference>
<keyword evidence="9" id="KW-0862">Zinc</keyword>
<dbReference type="GO" id="GO:0030894">
    <property type="term" value="C:replisome"/>
    <property type="evidence" value="ECO:0007669"/>
    <property type="project" value="TreeGrafter"/>
</dbReference>
<dbReference type="CDD" id="cd18794">
    <property type="entry name" value="SF2_C_RecQ"/>
    <property type="match status" value="1"/>
</dbReference>
<sequence>MLQKAKEALSKYFGYDEFRDAQEKVIESILNKKDTVAIMPTGAGKSICYQIPALLIQGVTIVISPLISLMKDQVDSLKEMGVKATFINSSLNNLEIQERIFNANMGMYDLIYLAPERLESEEFCRSLNELNISLIAVDEAHCVSQWGHDFRPSYTRISRFIEGLEKRPIVTAFTATATKMVREDILKLLALKDPQVFVTGVNRENLKFIVIKGEDKDEFIYNYLNNNKGKTGIIYTSTRKEAENLYRKLERKGHKVGVYHAGLGDAERRKIQEAFSFDNIDIIVATNAFGMGIDKSNVRYVIHYNMPKNMEAYYQEAGRAGRDGEESECILLFSPRDIQIQKYFIDQSFLSPVRKNNEYNKLRAMVDYCYTSRCLRAYILEYFDEEPFIENCGNCSTCNDDREKKNITIEAQKIFSCVYRMKESFGVNMIADTLKGSRNKKVLNAGLDKLSTYGIMEEFTQKEISSLINKLIADGYLTTTDDKFPVVKLQPRANEVLRGNESVYIKITKTKKISKPDNDLLEILKDIRKEISQEVGIPPFMIFHDATLKELSEYMPQDMESFLRIKGVGEKKAEVYGEKFINAISNYVKDKNIIVKFHKEDNFDKKSKEKTHVITYNLYKEGKSIEEISKERNLQISTIQEHLFKCLNENMKVNVDDLIKKDYEKIILDTIKTIGGNKLKPIKEALPEEVDYMSIKSVWYKYGKIV</sequence>
<reference evidence="22 24" key="2">
    <citation type="submission" date="2018-06" db="EMBL/GenBank/DDBJ databases">
        <authorList>
            <consortium name="Pathogen Informatics"/>
            <person name="Doyle S."/>
        </authorList>
    </citation>
    <scope>NUCLEOTIDE SEQUENCE [LARGE SCALE GENOMIC DNA]</scope>
    <source>
        <strain evidence="22 24">NCTC13028</strain>
    </source>
</reference>
<dbReference type="SUPFAM" id="SSF52540">
    <property type="entry name" value="P-loop containing nucleoside triphosphate hydrolases"/>
    <property type="match status" value="1"/>
</dbReference>
<keyword evidence="23" id="KW-1185">Reference proteome</keyword>
<dbReference type="NCBIfam" id="TIGR01389">
    <property type="entry name" value="recQ"/>
    <property type="match status" value="1"/>
</dbReference>
<evidence type="ECO:0000256" key="1">
    <source>
        <dbReference type="ARBA" id="ARBA00001946"/>
    </source>
</evidence>
<dbReference type="InterPro" id="IPR029491">
    <property type="entry name" value="Helicase_HTH"/>
</dbReference>
<dbReference type="Pfam" id="PF00271">
    <property type="entry name" value="Helicase_C"/>
    <property type="match status" value="1"/>
</dbReference>
<dbReference type="EC" id="5.6.2.4" evidence="16"/>
<dbReference type="SMART" id="SM00487">
    <property type="entry name" value="DEXDc"/>
    <property type="match status" value="1"/>
</dbReference>
<keyword evidence="12" id="KW-0233">DNA recombination</keyword>
<dbReference type="GO" id="GO:0003677">
    <property type="term" value="F:DNA binding"/>
    <property type="evidence" value="ECO:0007669"/>
    <property type="project" value="UniProtKB-KW"/>
</dbReference>
<name>A0A240AQL6_CLOCO</name>
<dbReference type="InterPro" id="IPR004589">
    <property type="entry name" value="DNA_helicase_ATP-dep_RecQ"/>
</dbReference>
<evidence type="ECO:0000256" key="11">
    <source>
        <dbReference type="ARBA" id="ARBA00023125"/>
    </source>
</evidence>
<dbReference type="GO" id="GO:0006260">
    <property type="term" value="P:DNA replication"/>
    <property type="evidence" value="ECO:0007669"/>
    <property type="project" value="InterPro"/>
</dbReference>
<dbReference type="PANTHER" id="PTHR13710">
    <property type="entry name" value="DNA HELICASE RECQ FAMILY MEMBER"/>
    <property type="match status" value="1"/>
</dbReference>